<dbReference type="HOGENOM" id="CLU_037493_1_0_0"/>
<reference evidence="2" key="1">
    <citation type="submission" date="2010-11" db="EMBL/GenBank/DDBJ databases">
        <title>The complete sequence of chromosome of Oceanithermus profundus DSM 14977.</title>
        <authorList>
            <consortium name="US DOE Joint Genome Institute (JGI-PGF)"/>
            <person name="Lucas S."/>
            <person name="Copeland A."/>
            <person name="Lapidus A."/>
            <person name="Bruce D."/>
            <person name="Goodwin L."/>
            <person name="Pitluck S."/>
            <person name="Kyrpides N."/>
            <person name="Mavromatis K."/>
            <person name="Pagani I."/>
            <person name="Ivanova N."/>
            <person name="Zhang X."/>
            <person name="Brettin T."/>
            <person name="Detter J.C."/>
            <person name="Tapia R."/>
            <person name="Han C."/>
            <person name="Land M."/>
            <person name="Hauser L."/>
            <person name="Markowitz V."/>
            <person name="Cheng J.-F."/>
            <person name="Hugenholtz P."/>
            <person name="Woyke T."/>
            <person name="Wu D."/>
            <person name="Tindall B."/>
            <person name="Faehnrich R."/>
            <person name="Brambilla E."/>
            <person name="Klenk H.-P."/>
            <person name="Eisen J.A."/>
        </authorList>
    </citation>
    <scope>NUCLEOTIDE SEQUENCE [LARGE SCALE GENOMIC DNA]</scope>
    <source>
        <strain evidence="2">DSM 14977 / NBRC 100410 / VKM B-2274 / 506</strain>
    </source>
</reference>
<dbReference type="AlphaFoldDB" id="E4U4L2"/>
<dbReference type="eggNOG" id="COG2128">
    <property type="taxonomic scope" value="Bacteria"/>
</dbReference>
<dbReference type="KEGG" id="opr:Ocepr_1552"/>
<sequence length="402" mass="43575" precursor="true">MKRMGWLAWALLGSALAQGAWQLLEIPREGPLVSLRAIEAGGPPPQGIPALGFGGSHNGAVEPSPPPRFESVEAARGWLDAREPVLVLELAGEARAYPLQIMIWHEIVNDVVAGRPVAVTYCPLCNSGLGFDRRLRLSDAQAERVRARNPEAALVRSGAGWTLEVTLGTSGLLYKSNLLMFDDATATLWSQILGRGVVGTLAGVRLEPLPVQLLAFEAFARAHPEGRVLSRATGYERNYGENPYFAYDAPEGRPFLFRGEPDARLPAMERVVAVRLGNEAVAYPYGLLRAARVVNDAVGGVPLVVFWSPGAASALDRARVARGRDVGAAGVFDRRIAGRELAFVWDGGGFVDLQTRSRWDLLGRAHAGPLAGRRLTPLTHDNTLWFAWAAFFRDTRVYGAGR</sequence>
<protein>
    <recommendedName>
        <fullName evidence="3">DUF3179 domain-containing protein</fullName>
    </recommendedName>
</protein>
<evidence type="ECO:0000313" key="1">
    <source>
        <dbReference type="EMBL" id="ADR37005.1"/>
    </source>
</evidence>
<dbReference type="Proteomes" id="UP000008722">
    <property type="component" value="Chromosome"/>
</dbReference>
<dbReference type="Pfam" id="PF11376">
    <property type="entry name" value="DUF3179"/>
    <property type="match status" value="1"/>
</dbReference>
<gene>
    <name evidence="1" type="ordered locus">Ocepr_1552</name>
</gene>
<dbReference type="RefSeq" id="WP_013458175.1">
    <property type="nucleotide sequence ID" value="NC_014761.1"/>
</dbReference>
<dbReference type="STRING" id="670487.Ocepr_1552"/>
<evidence type="ECO:0000313" key="2">
    <source>
        <dbReference type="Proteomes" id="UP000008722"/>
    </source>
</evidence>
<reference evidence="1 2" key="2">
    <citation type="journal article" date="2011" name="Stand. Genomic Sci.">
        <title>Complete genome sequence of Oceanithermus profundus type strain (506).</title>
        <authorList>
            <person name="Pati A."/>
            <person name="Zhang X."/>
            <person name="Lapidus A."/>
            <person name="Nolan M."/>
            <person name="Lucas S."/>
            <person name="Del Rio T.G."/>
            <person name="Tice H."/>
            <person name="Cheng J.F."/>
            <person name="Tapia R."/>
            <person name="Han C."/>
            <person name="Goodwin L."/>
            <person name="Pitluck S."/>
            <person name="Liolios K."/>
            <person name="Pagani I."/>
            <person name="Ivanova N."/>
            <person name="Mavromatis K."/>
            <person name="Chen A."/>
            <person name="Palaniappan K."/>
            <person name="Hauser L."/>
            <person name="Jeffries C.D."/>
            <person name="Brambilla E.M."/>
            <person name="Rohl A."/>
            <person name="Mwirichia R."/>
            <person name="Rohde M."/>
            <person name="Tindall B.J."/>
            <person name="Sikorski J."/>
            <person name="Wirth R."/>
            <person name="Goker M."/>
            <person name="Woyke T."/>
            <person name="Detter J.C."/>
            <person name="Bristow J."/>
            <person name="Eisen J.A."/>
            <person name="Markowitz V."/>
            <person name="Hugenholtz P."/>
            <person name="Kyrpides N.C."/>
            <person name="Klenk H.P."/>
            <person name="Land M."/>
        </authorList>
    </citation>
    <scope>NUCLEOTIDE SEQUENCE [LARGE SCALE GENOMIC DNA]</scope>
    <source>
        <strain evidence="2">DSM 14977 / NBRC 100410 / VKM B-2274 / 506</strain>
    </source>
</reference>
<keyword evidence="2" id="KW-1185">Reference proteome</keyword>
<proteinExistence type="predicted"/>
<organism evidence="1 2">
    <name type="scientific">Oceanithermus profundus (strain DSM 14977 / NBRC 100410 / VKM B-2274 / 506)</name>
    <dbReference type="NCBI Taxonomy" id="670487"/>
    <lineage>
        <taxon>Bacteria</taxon>
        <taxon>Thermotogati</taxon>
        <taxon>Deinococcota</taxon>
        <taxon>Deinococci</taxon>
        <taxon>Thermales</taxon>
        <taxon>Thermaceae</taxon>
        <taxon>Oceanithermus</taxon>
    </lineage>
</organism>
<accession>E4U4L2</accession>
<evidence type="ECO:0008006" key="3">
    <source>
        <dbReference type="Google" id="ProtNLM"/>
    </source>
</evidence>
<dbReference type="OrthoDB" id="9806357at2"/>
<dbReference type="InterPro" id="IPR021516">
    <property type="entry name" value="DUF3179"/>
</dbReference>
<name>E4U4L2_OCEP5</name>
<dbReference type="EMBL" id="CP002361">
    <property type="protein sequence ID" value="ADR37005.1"/>
    <property type="molecule type" value="Genomic_DNA"/>
</dbReference>